<dbReference type="RefSeq" id="WP_350891349.1">
    <property type="nucleotide sequence ID" value="NZ_JBEOTR010000017.1"/>
</dbReference>
<evidence type="ECO:0000259" key="1">
    <source>
        <dbReference type="Pfam" id="PF03007"/>
    </source>
</evidence>
<proteinExistence type="predicted"/>
<feature type="domain" description="O-acyltransferase WSD1-like N-terminal" evidence="1">
    <location>
        <begin position="45"/>
        <end position="175"/>
    </location>
</feature>
<keyword evidence="3" id="KW-1185">Reference proteome</keyword>
<dbReference type="SUPFAM" id="SSF52777">
    <property type="entry name" value="CoA-dependent acyltransferases"/>
    <property type="match status" value="2"/>
</dbReference>
<protein>
    <submittedName>
        <fullName evidence="2">Wax ester/triacylglycerol synthase domain-containing protein</fullName>
    </submittedName>
</protein>
<reference evidence="2 3" key="1">
    <citation type="submission" date="2024-10" db="EMBL/GenBank/DDBJ databases">
        <title>The Natural Products Discovery Center: Release of the First 8490 Sequenced Strains for Exploring Actinobacteria Biosynthetic Diversity.</title>
        <authorList>
            <person name="Kalkreuter E."/>
            <person name="Kautsar S.A."/>
            <person name="Yang D."/>
            <person name="Bader C.D."/>
            <person name="Teijaro C.N."/>
            <person name="Fluegel L."/>
            <person name="Davis C.M."/>
            <person name="Simpson J.R."/>
            <person name="Lauterbach L."/>
            <person name="Steele A.D."/>
            <person name="Gui C."/>
            <person name="Meng S."/>
            <person name="Li G."/>
            <person name="Viehrig K."/>
            <person name="Ye F."/>
            <person name="Su P."/>
            <person name="Kiefer A.F."/>
            <person name="Nichols A."/>
            <person name="Cepeda A.J."/>
            <person name="Yan W."/>
            <person name="Fan B."/>
            <person name="Jiang Y."/>
            <person name="Adhikari A."/>
            <person name="Zheng C.-J."/>
            <person name="Schuster L."/>
            <person name="Cowan T.M."/>
            <person name="Smanski M.J."/>
            <person name="Chevrette M.G."/>
            <person name="De Carvalho L.P.S."/>
            <person name="Shen B."/>
        </authorList>
    </citation>
    <scope>NUCLEOTIDE SEQUENCE [LARGE SCALE GENOMIC DNA]</scope>
    <source>
        <strain evidence="2 3">NPDC093086</strain>
    </source>
</reference>
<organism evidence="2 3">
    <name type="scientific">Streptomyces ardesiacus</name>
    <dbReference type="NCBI Taxonomy" id="285564"/>
    <lineage>
        <taxon>Bacteria</taxon>
        <taxon>Bacillati</taxon>
        <taxon>Actinomycetota</taxon>
        <taxon>Actinomycetes</taxon>
        <taxon>Kitasatosporales</taxon>
        <taxon>Streptomycetaceae</taxon>
        <taxon>Streptomyces</taxon>
    </lineage>
</organism>
<dbReference type="Proteomes" id="UP001617907">
    <property type="component" value="Unassembled WGS sequence"/>
</dbReference>
<name>A0ABW8HHG8_9ACTN</name>
<dbReference type="Pfam" id="PF03007">
    <property type="entry name" value="WS_DGAT_cat"/>
    <property type="match status" value="1"/>
</dbReference>
<sequence>MLRLGLGKDGRLPPSVTMGTVDVAFHLAARGGPLPVVFAFAFDGGPPTLDSVRARVAERAHGIPALHYRIARESRRFRRVDRIAVDRHVHEAWLPEDTDGSATGRLMLSRPVGADGRPPWEVWLVHGPAGRHTLCYRTDHAFQDGVGAAYTARALLGDDPTGGPAPRPRRLPTAAGIAATLGDVAGAFGASTAKPAFDGVCTGRVDVCHADTPLARLRALGHAHGATVTDVYLAALSHAVRTWHLKETGAVHPPLPVAIPMSVRAPGEEQAPGNRMITARILLPCDEESPQRALARVKEAMNGLRAARRRDSMRVLLAATPRSAGARIGVRLVHGRRVAGPVSSVDFGPALVHQGLTARRAAVYTSVASGIRSVVTLTSQHDTACLTVVHDEALRTADELPDLWLAALLELERG</sequence>
<gene>
    <name evidence="2" type="ORF">ACIQFM_28515</name>
</gene>
<evidence type="ECO:0000313" key="2">
    <source>
        <dbReference type="EMBL" id="MFJ6040195.1"/>
    </source>
</evidence>
<evidence type="ECO:0000313" key="3">
    <source>
        <dbReference type="Proteomes" id="UP001617907"/>
    </source>
</evidence>
<accession>A0ABW8HHG8</accession>
<dbReference type="EMBL" id="JBIVPC010000017">
    <property type="protein sequence ID" value="MFJ6040195.1"/>
    <property type="molecule type" value="Genomic_DNA"/>
</dbReference>
<comment type="caution">
    <text evidence="2">The sequence shown here is derived from an EMBL/GenBank/DDBJ whole genome shotgun (WGS) entry which is preliminary data.</text>
</comment>
<dbReference type="InterPro" id="IPR004255">
    <property type="entry name" value="O-acyltransferase_WSD1_N"/>
</dbReference>